<name>A0A3M7QEM4_BRAPC</name>
<proteinExistence type="predicted"/>
<evidence type="ECO:0000313" key="2">
    <source>
        <dbReference type="Proteomes" id="UP000276133"/>
    </source>
</evidence>
<comment type="caution">
    <text evidence="1">The sequence shown here is derived from an EMBL/GenBank/DDBJ whole genome shotgun (WGS) entry which is preliminary data.</text>
</comment>
<sequence length="95" mass="10895">MVIDCLRHNALLTGYSIHYEAIVRQTILIIEYHSNFAINSCIHYLTATFGIDGNVFVSRHKSDHPQANFQWISSVLLGQNLPIIPKKLYKWIGLL</sequence>
<gene>
    <name evidence="1" type="ORF">BpHYR1_032881</name>
</gene>
<protein>
    <submittedName>
        <fullName evidence="1">Uncharacterized protein</fullName>
    </submittedName>
</protein>
<evidence type="ECO:0000313" key="1">
    <source>
        <dbReference type="EMBL" id="RNA09886.1"/>
    </source>
</evidence>
<dbReference type="AlphaFoldDB" id="A0A3M7QEM4"/>
<accession>A0A3M7QEM4</accession>
<dbReference type="Proteomes" id="UP000276133">
    <property type="component" value="Unassembled WGS sequence"/>
</dbReference>
<reference evidence="1 2" key="1">
    <citation type="journal article" date="2018" name="Sci. Rep.">
        <title>Genomic signatures of local adaptation to the degree of environmental predictability in rotifers.</title>
        <authorList>
            <person name="Franch-Gras L."/>
            <person name="Hahn C."/>
            <person name="Garcia-Roger E.M."/>
            <person name="Carmona M.J."/>
            <person name="Serra M."/>
            <person name="Gomez A."/>
        </authorList>
    </citation>
    <scope>NUCLEOTIDE SEQUENCE [LARGE SCALE GENOMIC DNA]</scope>
    <source>
        <strain evidence="1">HYR1</strain>
    </source>
</reference>
<organism evidence="1 2">
    <name type="scientific">Brachionus plicatilis</name>
    <name type="common">Marine rotifer</name>
    <name type="synonym">Brachionus muelleri</name>
    <dbReference type="NCBI Taxonomy" id="10195"/>
    <lineage>
        <taxon>Eukaryota</taxon>
        <taxon>Metazoa</taxon>
        <taxon>Spiralia</taxon>
        <taxon>Gnathifera</taxon>
        <taxon>Rotifera</taxon>
        <taxon>Eurotatoria</taxon>
        <taxon>Monogononta</taxon>
        <taxon>Pseudotrocha</taxon>
        <taxon>Ploima</taxon>
        <taxon>Brachionidae</taxon>
        <taxon>Brachionus</taxon>
    </lineage>
</organism>
<keyword evidence="2" id="KW-1185">Reference proteome</keyword>
<dbReference type="EMBL" id="REGN01006351">
    <property type="protein sequence ID" value="RNA09886.1"/>
    <property type="molecule type" value="Genomic_DNA"/>
</dbReference>